<dbReference type="EMBL" id="WMBF01000439">
    <property type="protein sequence ID" value="MBW5425123.1"/>
    <property type="molecule type" value="Genomic_DNA"/>
</dbReference>
<dbReference type="Proteomes" id="UP001197114">
    <property type="component" value="Unassembled WGS sequence"/>
</dbReference>
<evidence type="ECO:0000313" key="3">
    <source>
        <dbReference type="Proteomes" id="UP001197114"/>
    </source>
</evidence>
<feature type="non-terminal residue" evidence="2">
    <location>
        <position position="96"/>
    </location>
</feature>
<gene>
    <name evidence="2" type="ORF">GKQ77_26785</name>
</gene>
<evidence type="ECO:0000313" key="2">
    <source>
        <dbReference type="EMBL" id="MBW5425123.1"/>
    </source>
</evidence>
<feature type="transmembrane region" description="Helical" evidence="1">
    <location>
        <begin position="75"/>
        <end position="95"/>
    </location>
</feature>
<keyword evidence="1" id="KW-1133">Transmembrane helix</keyword>
<accession>A0ABS6YUL5</accession>
<keyword evidence="1" id="KW-0472">Membrane</keyword>
<comment type="caution">
    <text evidence="2">The sequence shown here is derived from an EMBL/GenBank/DDBJ whole genome shotgun (WGS) entry which is preliminary data.</text>
</comment>
<keyword evidence="3" id="KW-1185">Reference proteome</keyword>
<name>A0ABS6YUL5_9ACTN</name>
<protein>
    <submittedName>
        <fullName evidence="2">Type VI secretion protein</fullName>
    </submittedName>
</protein>
<keyword evidence="1" id="KW-0812">Transmembrane</keyword>
<proteinExistence type="predicted"/>
<reference evidence="2 3" key="1">
    <citation type="submission" date="2019-11" db="EMBL/GenBank/DDBJ databases">
        <authorList>
            <person name="Ay H."/>
        </authorList>
    </citation>
    <scope>NUCLEOTIDE SEQUENCE [LARGE SCALE GENOMIC DNA]</scope>
    <source>
        <strain evidence="2 3">BG9H</strain>
    </source>
</reference>
<evidence type="ECO:0000256" key="1">
    <source>
        <dbReference type="SAM" id="Phobius"/>
    </source>
</evidence>
<organism evidence="2 3">
    <name type="scientific">Streptomyces anatolicus</name>
    <dbReference type="NCBI Taxonomy" id="2675858"/>
    <lineage>
        <taxon>Bacteria</taxon>
        <taxon>Bacillati</taxon>
        <taxon>Actinomycetota</taxon>
        <taxon>Actinomycetes</taxon>
        <taxon>Kitasatosporales</taxon>
        <taxon>Streptomycetaceae</taxon>
        <taxon>Streptomyces</taxon>
    </lineage>
</organism>
<sequence>MPDGLLLSFLGFLLGSTVLVWTSTGLAAWFARGSWPDGVTFGHTPLAVRHLIGGPQDLPGAWPETPPAQLSGYGLFWGLFIGQLMVLVVLAVFVVG</sequence>